<gene>
    <name evidence="1" type="ORF">A4U43_C02F19510</name>
</gene>
<reference evidence="2" key="1">
    <citation type="journal article" date="2017" name="Nat. Commun.">
        <title>The asparagus genome sheds light on the origin and evolution of a young Y chromosome.</title>
        <authorList>
            <person name="Harkess A."/>
            <person name="Zhou J."/>
            <person name="Xu C."/>
            <person name="Bowers J.E."/>
            <person name="Van der Hulst R."/>
            <person name="Ayyampalayam S."/>
            <person name="Mercati F."/>
            <person name="Riccardi P."/>
            <person name="McKain M.R."/>
            <person name="Kakrana A."/>
            <person name="Tang H."/>
            <person name="Ray J."/>
            <person name="Groenendijk J."/>
            <person name="Arikit S."/>
            <person name="Mathioni S.M."/>
            <person name="Nakano M."/>
            <person name="Shan H."/>
            <person name="Telgmann-Rauber A."/>
            <person name="Kanno A."/>
            <person name="Yue Z."/>
            <person name="Chen H."/>
            <person name="Li W."/>
            <person name="Chen Y."/>
            <person name="Xu X."/>
            <person name="Zhang Y."/>
            <person name="Luo S."/>
            <person name="Chen H."/>
            <person name="Gao J."/>
            <person name="Mao Z."/>
            <person name="Pires J.C."/>
            <person name="Luo M."/>
            <person name="Kudrna D."/>
            <person name="Wing R.A."/>
            <person name="Meyers B.C."/>
            <person name="Yi K."/>
            <person name="Kong H."/>
            <person name="Lavrijsen P."/>
            <person name="Sunseri F."/>
            <person name="Falavigna A."/>
            <person name="Ye Y."/>
            <person name="Leebens-Mack J.H."/>
            <person name="Chen G."/>
        </authorList>
    </citation>
    <scope>NUCLEOTIDE SEQUENCE [LARGE SCALE GENOMIC DNA]</scope>
    <source>
        <strain evidence="2">cv. DH0086</strain>
    </source>
</reference>
<accession>A0A5P1FM79</accession>
<sequence>MEKDVVGIVLRYNGYWRNIPRTSRKKYECGNQRTLKVDANNTSLNNLAELIYGFLPVVKGNIMKLSYKIIGTNPRRFARIKTDGVFMGVIENHLNKKKLEMFLTIESVPSISWRIPVTYKRRNPPREHVHKSTKTVHIDMDALSSDEGENYGVSDGRFVNMATIEDDLDRDTVEDNFDWGISDDEVDGIS</sequence>
<dbReference type="Proteomes" id="UP000243459">
    <property type="component" value="Chromosome 2"/>
</dbReference>
<dbReference type="Gramene" id="ONK78507">
    <property type="protein sequence ID" value="ONK78507"/>
    <property type="gene ID" value="A4U43_C02F19510"/>
</dbReference>
<dbReference type="AlphaFoldDB" id="A0A5P1FM79"/>
<dbReference type="EMBL" id="CM007382">
    <property type="protein sequence ID" value="ONK78507.1"/>
    <property type="molecule type" value="Genomic_DNA"/>
</dbReference>
<keyword evidence="2" id="KW-1185">Reference proteome</keyword>
<organism evidence="1 2">
    <name type="scientific">Asparagus officinalis</name>
    <name type="common">Garden asparagus</name>
    <dbReference type="NCBI Taxonomy" id="4686"/>
    <lineage>
        <taxon>Eukaryota</taxon>
        <taxon>Viridiplantae</taxon>
        <taxon>Streptophyta</taxon>
        <taxon>Embryophyta</taxon>
        <taxon>Tracheophyta</taxon>
        <taxon>Spermatophyta</taxon>
        <taxon>Magnoliopsida</taxon>
        <taxon>Liliopsida</taxon>
        <taxon>Asparagales</taxon>
        <taxon>Asparagaceae</taxon>
        <taxon>Asparagoideae</taxon>
        <taxon>Asparagus</taxon>
    </lineage>
</organism>
<protein>
    <submittedName>
        <fullName evidence="1">Uncharacterized protein</fullName>
    </submittedName>
</protein>
<evidence type="ECO:0000313" key="1">
    <source>
        <dbReference type="EMBL" id="ONK78507.1"/>
    </source>
</evidence>
<evidence type="ECO:0000313" key="2">
    <source>
        <dbReference type="Proteomes" id="UP000243459"/>
    </source>
</evidence>
<proteinExistence type="predicted"/>
<name>A0A5P1FM79_ASPOF</name>